<sequence length="195" mass="21453">MNVSRETSERLDVYLSLLRKWSPKINLVSPSSLKEAARRHFDDSLQVASLCPKKAKTWVDLGSGGGFPGAVVAIALREKGLMVTLIESDQRKAAFLRSVSRETNTPFTVLANRIEAVDPLQSDVVSARALAPLVDLLTYTERHVGGGGISLFMKGGTWRNEVTDAQKKWRFTYEAHTSVTHPDAAVMEIGDLSRV</sequence>
<keyword evidence="3 6" id="KW-0489">Methyltransferase</keyword>
<dbReference type="Proteomes" id="UP000809440">
    <property type="component" value="Unassembled WGS sequence"/>
</dbReference>
<keyword evidence="5 6" id="KW-0949">S-adenosyl-L-methionine</keyword>
<name>A0A9Q2NSG7_9RHOB</name>
<keyword evidence="10" id="KW-1185">Reference proteome</keyword>
<evidence type="ECO:0000256" key="3">
    <source>
        <dbReference type="ARBA" id="ARBA00022603"/>
    </source>
</evidence>
<evidence type="ECO:0000313" key="10">
    <source>
        <dbReference type="Proteomes" id="UP000809440"/>
    </source>
</evidence>
<keyword evidence="2 6" id="KW-0698">rRNA processing</keyword>
<feature type="binding site" evidence="6">
    <location>
        <position position="128"/>
    </location>
    <ligand>
        <name>S-adenosyl-L-methionine</name>
        <dbReference type="ChEBI" id="CHEBI:59789"/>
    </ligand>
</feature>
<comment type="catalytic activity">
    <reaction evidence="6">
        <text>guanosine(527) in 16S rRNA + S-adenosyl-L-methionine = N(7)-methylguanosine(527) in 16S rRNA + S-adenosyl-L-homocysteine</text>
        <dbReference type="Rhea" id="RHEA:42732"/>
        <dbReference type="Rhea" id="RHEA-COMP:10209"/>
        <dbReference type="Rhea" id="RHEA-COMP:10210"/>
        <dbReference type="ChEBI" id="CHEBI:57856"/>
        <dbReference type="ChEBI" id="CHEBI:59789"/>
        <dbReference type="ChEBI" id="CHEBI:74269"/>
        <dbReference type="ChEBI" id="CHEBI:74480"/>
        <dbReference type="EC" id="2.1.1.170"/>
    </reaction>
</comment>
<evidence type="ECO:0000256" key="1">
    <source>
        <dbReference type="ARBA" id="ARBA00022490"/>
    </source>
</evidence>
<dbReference type="HAMAP" id="MF_00074">
    <property type="entry name" value="16SrRNA_methyltr_G"/>
    <property type="match status" value="1"/>
</dbReference>
<evidence type="ECO:0000313" key="9">
    <source>
        <dbReference type="Proteomes" id="UP000755667"/>
    </source>
</evidence>
<evidence type="ECO:0000256" key="2">
    <source>
        <dbReference type="ARBA" id="ARBA00022552"/>
    </source>
</evidence>
<dbReference type="PIRSF" id="PIRSF003078">
    <property type="entry name" value="GidB"/>
    <property type="match status" value="1"/>
</dbReference>
<reference evidence="7 10" key="1">
    <citation type="submission" date="2021-01" db="EMBL/GenBank/DDBJ databases">
        <title>Diatom-associated Roseobacters Show Island Model of Population Structure.</title>
        <authorList>
            <person name="Qu L."/>
            <person name="Feng X."/>
            <person name="Chen Y."/>
            <person name="Li L."/>
            <person name="Wang X."/>
            <person name="Hu Z."/>
            <person name="Wang H."/>
            <person name="Luo H."/>
        </authorList>
    </citation>
    <scope>NUCLEOTIDE SEQUENCE</scope>
    <source>
        <strain evidence="8 10">CC28-63</strain>
        <strain evidence="7">CC28-69</strain>
    </source>
</reference>
<evidence type="ECO:0000313" key="8">
    <source>
        <dbReference type="EMBL" id="MBM2417504.1"/>
    </source>
</evidence>
<dbReference type="Pfam" id="PF02527">
    <property type="entry name" value="GidB"/>
    <property type="match status" value="1"/>
</dbReference>
<evidence type="ECO:0000256" key="5">
    <source>
        <dbReference type="ARBA" id="ARBA00022691"/>
    </source>
</evidence>
<dbReference type="PANTHER" id="PTHR31760">
    <property type="entry name" value="S-ADENOSYL-L-METHIONINE-DEPENDENT METHYLTRANSFERASES SUPERFAMILY PROTEIN"/>
    <property type="match status" value="1"/>
</dbReference>
<dbReference type="GO" id="GO:0005829">
    <property type="term" value="C:cytosol"/>
    <property type="evidence" value="ECO:0007669"/>
    <property type="project" value="TreeGrafter"/>
</dbReference>
<evidence type="ECO:0000313" key="7">
    <source>
        <dbReference type="EMBL" id="MBM2412836.1"/>
    </source>
</evidence>
<dbReference type="GO" id="GO:0070043">
    <property type="term" value="F:rRNA (guanine-N7-)-methyltransferase activity"/>
    <property type="evidence" value="ECO:0007669"/>
    <property type="project" value="UniProtKB-UniRule"/>
</dbReference>
<feature type="binding site" evidence="6">
    <location>
        <position position="62"/>
    </location>
    <ligand>
        <name>S-adenosyl-L-methionine</name>
        <dbReference type="ChEBI" id="CHEBI:59789"/>
    </ligand>
</feature>
<dbReference type="EC" id="2.1.1.170" evidence="6"/>
<dbReference type="NCBIfam" id="TIGR00138">
    <property type="entry name" value="rsmG_gidB"/>
    <property type="match status" value="1"/>
</dbReference>
<feature type="binding site" evidence="6">
    <location>
        <begin position="114"/>
        <end position="115"/>
    </location>
    <ligand>
        <name>S-adenosyl-L-methionine</name>
        <dbReference type="ChEBI" id="CHEBI:59789"/>
    </ligand>
</feature>
<comment type="caution">
    <text evidence="6">Lacks conserved residue(s) required for the propagation of feature annotation.</text>
</comment>
<keyword evidence="1 6" id="KW-0963">Cytoplasm</keyword>
<dbReference type="GeneID" id="62639210"/>
<accession>A0A9Q2NSG7</accession>
<gene>
    <name evidence="6 7" type="primary">rsmG</name>
    <name evidence="7" type="ORF">JQX41_11015</name>
    <name evidence="8" type="ORF">JQX48_11020</name>
</gene>
<comment type="caution">
    <text evidence="7">The sequence shown here is derived from an EMBL/GenBank/DDBJ whole genome shotgun (WGS) entry which is preliminary data.</text>
</comment>
<dbReference type="InterPro" id="IPR003682">
    <property type="entry name" value="rRNA_ssu_MeTfrase_G"/>
</dbReference>
<organism evidence="7 9">
    <name type="scientific">Marivita cryptomonadis</name>
    <dbReference type="NCBI Taxonomy" id="505252"/>
    <lineage>
        <taxon>Bacteria</taxon>
        <taxon>Pseudomonadati</taxon>
        <taxon>Pseudomonadota</taxon>
        <taxon>Alphaproteobacteria</taxon>
        <taxon>Rhodobacterales</taxon>
        <taxon>Roseobacteraceae</taxon>
        <taxon>Marivita</taxon>
    </lineage>
</organism>
<dbReference type="EMBL" id="JAFBXE010000006">
    <property type="protein sequence ID" value="MBM2412836.1"/>
    <property type="molecule type" value="Genomic_DNA"/>
</dbReference>
<dbReference type="SUPFAM" id="SSF53335">
    <property type="entry name" value="S-adenosyl-L-methionine-dependent methyltransferases"/>
    <property type="match status" value="1"/>
</dbReference>
<dbReference type="EMBL" id="JAFBXF010000006">
    <property type="protein sequence ID" value="MBM2417504.1"/>
    <property type="molecule type" value="Genomic_DNA"/>
</dbReference>
<dbReference type="Gene3D" id="3.40.50.150">
    <property type="entry name" value="Vaccinia Virus protein VP39"/>
    <property type="match status" value="1"/>
</dbReference>
<dbReference type="AlphaFoldDB" id="A0A9Q2NSG7"/>
<dbReference type="Proteomes" id="UP000755667">
    <property type="component" value="Unassembled WGS sequence"/>
</dbReference>
<comment type="subcellular location">
    <subcellularLocation>
        <location evidence="6">Cytoplasm</location>
    </subcellularLocation>
</comment>
<protein>
    <recommendedName>
        <fullName evidence="6">Ribosomal RNA small subunit methyltransferase G</fullName>
        <ecNumber evidence="6">2.1.1.170</ecNumber>
    </recommendedName>
    <alternativeName>
        <fullName evidence="6">16S rRNA 7-methylguanosine methyltransferase</fullName>
        <shortName evidence="6">16S rRNA m7G methyltransferase</shortName>
    </alternativeName>
</protein>
<dbReference type="RefSeq" id="WP_085627499.1">
    <property type="nucleotide sequence ID" value="NZ_JAFBWU010000006.1"/>
</dbReference>
<proteinExistence type="inferred from homology"/>
<evidence type="ECO:0000256" key="6">
    <source>
        <dbReference type="HAMAP-Rule" id="MF_00074"/>
    </source>
</evidence>
<dbReference type="PANTHER" id="PTHR31760:SF0">
    <property type="entry name" value="S-ADENOSYL-L-METHIONINE-DEPENDENT METHYLTRANSFERASES SUPERFAMILY PROTEIN"/>
    <property type="match status" value="1"/>
</dbReference>
<comment type="similarity">
    <text evidence="6">Belongs to the methyltransferase superfamily. RNA methyltransferase RsmG family.</text>
</comment>
<dbReference type="OrthoDB" id="9808773at2"/>
<dbReference type="InterPro" id="IPR029063">
    <property type="entry name" value="SAM-dependent_MTases_sf"/>
</dbReference>
<feature type="binding site" evidence="6">
    <location>
        <position position="67"/>
    </location>
    <ligand>
        <name>S-adenosyl-L-methionine</name>
        <dbReference type="ChEBI" id="CHEBI:59789"/>
    </ligand>
</feature>
<comment type="function">
    <text evidence="6">Specifically methylates the N7 position of guanine in position 527 of 16S rRNA.</text>
</comment>
<evidence type="ECO:0000256" key="4">
    <source>
        <dbReference type="ARBA" id="ARBA00022679"/>
    </source>
</evidence>
<keyword evidence="4 6" id="KW-0808">Transferase</keyword>